<protein>
    <submittedName>
        <fullName evidence="1">Uncharacterized protein</fullName>
    </submittedName>
</protein>
<dbReference type="Proteomes" id="UP000646946">
    <property type="component" value="Unassembled WGS sequence"/>
</dbReference>
<proteinExistence type="predicted"/>
<reference evidence="1 2" key="1">
    <citation type="journal article" name="Nat. Commun.">
        <title>Undinarchaeota illuminate DPANN phylogeny and the impact of gene transfer on archaeal evolution.</title>
        <authorList>
            <person name="Dombrowski N."/>
            <person name="Williams T.A."/>
            <person name="Sun J."/>
            <person name="Woodcroft B.J."/>
            <person name="Lee J.H."/>
            <person name="Minh B.Q."/>
            <person name="Rinke C."/>
            <person name="Spang A."/>
        </authorList>
    </citation>
    <scope>NUCLEOTIDE SEQUENCE [LARGE SCALE GENOMIC DNA]</scope>
    <source>
        <strain evidence="1">MAG_bin1129</strain>
    </source>
</reference>
<evidence type="ECO:0000313" key="1">
    <source>
        <dbReference type="EMBL" id="HIK00931.1"/>
    </source>
</evidence>
<comment type="caution">
    <text evidence="1">The sequence shown here is derived from an EMBL/GenBank/DDBJ whole genome shotgun (WGS) entry which is preliminary data.</text>
</comment>
<feature type="non-terminal residue" evidence="1">
    <location>
        <position position="205"/>
    </location>
</feature>
<accession>A0A832VB58</accession>
<keyword evidence="2" id="KW-1185">Reference proteome</keyword>
<gene>
    <name evidence="1" type="ORF">H1016_05360</name>
</gene>
<dbReference type="EMBL" id="DVAB01000049">
    <property type="protein sequence ID" value="HIK00931.1"/>
    <property type="molecule type" value="Genomic_DNA"/>
</dbReference>
<organism evidence="1 2">
    <name type="scientific">Candidatus Naiadarchaeum limnaeum</name>
    <dbReference type="NCBI Taxonomy" id="2756139"/>
    <lineage>
        <taxon>Archaea</taxon>
        <taxon>Candidatus Undinarchaeota</taxon>
        <taxon>Candidatus Undinarchaeia</taxon>
        <taxon>Candidatus Naiadarchaeales</taxon>
        <taxon>Candidatus Naiadarchaeaceae</taxon>
        <taxon>Candidatus Naiadarchaeum</taxon>
    </lineage>
</organism>
<evidence type="ECO:0000313" key="2">
    <source>
        <dbReference type="Proteomes" id="UP000646946"/>
    </source>
</evidence>
<name>A0A832VB58_9ARCH</name>
<sequence>MKKILAMLILIAIFAFLSQKSFGLVQPEGLWIIYNMYPGPEATPIKAPFDMVINIQSEYPPITLDFSIVSENNTETFENINCRSEKSVYNWTDFYCDVHIDPRKHYGKTKLIARAKDSRGVVALEESEYYSITGEEIAKKQATIKSQTQKKIFELELKEYGGYVFYYPGATKVSGVMNFGIDHRSSGSGTTFNITAESKNYTEII</sequence>
<dbReference type="AlphaFoldDB" id="A0A832VB58"/>